<dbReference type="Pfam" id="PF02775">
    <property type="entry name" value="TPP_enzyme_C"/>
    <property type="match status" value="1"/>
</dbReference>
<dbReference type="InterPro" id="IPR029061">
    <property type="entry name" value="THDP-binding"/>
</dbReference>
<dbReference type="Gene3D" id="3.40.50.970">
    <property type="match status" value="2"/>
</dbReference>
<dbReference type="GO" id="GO:0102481">
    <property type="term" value="F:3D-(3,5/4)-trihydroxycyclohexane-1,2-dione hydrolase activity"/>
    <property type="evidence" value="ECO:0007669"/>
    <property type="project" value="UniProtKB-EC"/>
</dbReference>
<evidence type="ECO:0000313" key="7">
    <source>
        <dbReference type="EMBL" id="CAH1218139.1"/>
    </source>
</evidence>
<reference evidence="7" key="1">
    <citation type="submission" date="2022-01" db="EMBL/GenBank/DDBJ databases">
        <authorList>
            <person name="Criscuolo A."/>
        </authorList>
    </citation>
    <scope>NUCLEOTIDE SEQUENCE</scope>
    <source>
        <strain evidence="7">CIP111891</strain>
    </source>
</reference>
<proteinExistence type="inferred from homology"/>
<evidence type="ECO:0000259" key="6">
    <source>
        <dbReference type="Pfam" id="PF02776"/>
    </source>
</evidence>
<evidence type="ECO:0000256" key="3">
    <source>
        <dbReference type="RuleBase" id="RU362132"/>
    </source>
</evidence>
<dbReference type="InterPro" id="IPR012000">
    <property type="entry name" value="Thiamin_PyroP_enz_cen_dom"/>
</dbReference>
<comment type="similarity">
    <text evidence="1 3">Belongs to the TPP enzyme family.</text>
</comment>
<dbReference type="InterPro" id="IPR012001">
    <property type="entry name" value="Thiamin_PyroP_enz_TPP-bd_dom"/>
</dbReference>
<dbReference type="PANTHER" id="PTHR18968">
    <property type="entry name" value="THIAMINE PYROPHOSPHATE ENZYMES"/>
    <property type="match status" value="1"/>
</dbReference>
<dbReference type="InterPro" id="IPR011766">
    <property type="entry name" value="TPP_enzyme_TPP-bd"/>
</dbReference>
<dbReference type="EC" id="3.7.1.22" evidence="7"/>
<dbReference type="CDD" id="cd07035">
    <property type="entry name" value="TPP_PYR_POX_like"/>
    <property type="match status" value="1"/>
</dbReference>
<evidence type="ECO:0000259" key="4">
    <source>
        <dbReference type="Pfam" id="PF00205"/>
    </source>
</evidence>
<dbReference type="PROSITE" id="PS00187">
    <property type="entry name" value="TPP_ENZYMES"/>
    <property type="match status" value="1"/>
</dbReference>
<dbReference type="Pfam" id="PF02776">
    <property type="entry name" value="TPP_enzyme_N"/>
    <property type="match status" value="1"/>
</dbReference>
<dbReference type="EMBL" id="CAKMMW010000016">
    <property type="protein sequence ID" value="CAH1218139.1"/>
    <property type="molecule type" value="Genomic_DNA"/>
</dbReference>
<dbReference type="Proteomes" id="UP000838821">
    <property type="component" value="Unassembled WGS sequence"/>
</dbReference>
<dbReference type="SUPFAM" id="SSF52518">
    <property type="entry name" value="Thiamin diphosphate-binding fold (THDP-binding)"/>
    <property type="match status" value="2"/>
</dbReference>
<evidence type="ECO:0000259" key="5">
    <source>
        <dbReference type="Pfam" id="PF02775"/>
    </source>
</evidence>
<feature type="domain" description="Thiamine pyrophosphate enzyme N-terminal TPP-binding" evidence="6">
    <location>
        <begin position="34"/>
        <end position="130"/>
    </location>
</feature>
<keyword evidence="7" id="KW-0378">Hydrolase</keyword>
<dbReference type="InterPro" id="IPR000399">
    <property type="entry name" value="TPP-bd_CS"/>
</dbReference>
<name>A0ABN8GTZ9_9BACL</name>
<keyword evidence="8" id="KW-1185">Reference proteome</keyword>
<dbReference type="InterPro" id="IPR029035">
    <property type="entry name" value="DHS-like_NAD/FAD-binding_dom"/>
</dbReference>
<feature type="domain" description="Thiamine pyrophosphate enzyme TPP-binding" evidence="5">
    <location>
        <begin position="417"/>
        <end position="576"/>
    </location>
</feature>
<sequence>MRTIRLTMAQALLRFLDQQYISIDGQETKFVQGVMGIFGHGNVTGIGEALEYSAGDLTYIQGKNEQGMVHAATAYAKQKNRKQIYACTTSIGPGALNMVTAAATATVNRIPVLLLPGDNFASRQPDPVLQQLEVTNDYTISATDPFKSVSKYWDRIVRPEQLISAATQAMRVLTDPAETGAVTLALPQDVQTEAYDYPEAFFDKKVHYIDRRPAAQEAVQRAAAVILGKKRPLIIAGGGVLYAEATKELAEFAETFGIPVAETQAGKSSMPWNHALHVGAIGVTGALAANKLAKQADLIIGLGTRYSDFTTASKSAFENDDVQFININISGFDSSKLGGISITADAKEALSLLREALTFLDYSSNYETGYIATLKDEWDREVDRLYQAECAEGFAQTHALGVINETIDASSVVVCAAGSLPGDLHRLWRSTEPKTYHMEYGFSCMGYEVSGAFGAALAEPGREVYAIVGDGSYLMLHSELVTSLQEGQKFTILLFDNHGFQCIHNLQRSQGSEGFGNEFRYRESGTRKLTGNYMPIDFAAHARSLGAKSYKATNPEELKAALLQAKAETVTTLIEIPVVPGTNTGGYESWWQVGVPEVSESAKVLAAHEEMKKNIQAAKPI</sequence>
<evidence type="ECO:0000256" key="2">
    <source>
        <dbReference type="ARBA" id="ARBA00023052"/>
    </source>
</evidence>
<comment type="caution">
    <text evidence="7">The sequence shown here is derived from an EMBL/GenBank/DDBJ whole genome shotgun (WGS) entry which is preliminary data.</text>
</comment>
<dbReference type="Gene3D" id="3.40.50.1220">
    <property type="entry name" value="TPP-binding domain"/>
    <property type="match status" value="1"/>
</dbReference>
<dbReference type="InterPro" id="IPR045229">
    <property type="entry name" value="TPP_enz"/>
</dbReference>
<dbReference type="InterPro" id="IPR030817">
    <property type="entry name" value="Myo_inos_IolD"/>
</dbReference>
<dbReference type="CDD" id="cd02003">
    <property type="entry name" value="TPP_IolD"/>
    <property type="match status" value="1"/>
</dbReference>
<protein>
    <submittedName>
        <fullName evidence="7">3D-(3,5/4)-trihydroxycyclohexane-1,2-dione hydrolase</fullName>
        <ecNumber evidence="7">3.7.1.22</ecNumber>
    </submittedName>
</protein>
<keyword evidence="2 3" id="KW-0786">Thiamine pyrophosphate</keyword>
<gene>
    <name evidence="7" type="primary">iolD</name>
    <name evidence="7" type="ORF">PAECIP111891_04700</name>
</gene>
<organism evidence="7 8">
    <name type="scientific">Paenibacillus allorhizoplanae</name>
    <dbReference type="NCBI Taxonomy" id="2905648"/>
    <lineage>
        <taxon>Bacteria</taxon>
        <taxon>Bacillati</taxon>
        <taxon>Bacillota</taxon>
        <taxon>Bacilli</taxon>
        <taxon>Bacillales</taxon>
        <taxon>Paenibacillaceae</taxon>
        <taxon>Paenibacillus</taxon>
    </lineage>
</organism>
<feature type="domain" description="Thiamine pyrophosphate enzyme central" evidence="4">
    <location>
        <begin position="219"/>
        <end position="352"/>
    </location>
</feature>
<dbReference type="PANTHER" id="PTHR18968:SF9">
    <property type="entry name" value="3D-(3,5_4)-TRIHYDROXYCYCLOHEXANE-1,2-DIONE HYDROLASE"/>
    <property type="match status" value="1"/>
</dbReference>
<dbReference type="SUPFAM" id="SSF52467">
    <property type="entry name" value="DHS-like NAD/FAD-binding domain"/>
    <property type="match status" value="1"/>
</dbReference>
<accession>A0ABN8GTZ9</accession>
<dbReference type="Pfam" id="PF00205">
    <property type="entry name" value="TPP_enzyme_M"/>
    <property type="match status" value="1"/>
</dbReference>
<dbReference type="RefSeq" id="WP_236290856.1">
    <property type="nucleotide sequence ID" value="NZ_CAKMMW010000016.1"/>
</dbReference>
<evidence type="ECO:0000313" key="8">
    <source>
        <dbReference type="Proteomes" id="UP000838821"/>
    </source>
</evidence>
<evidence type="ECO:0000256" key="1">
    <source>
        <dbReference type="ARBA" id="ARBA00007812"/>
    </source>
</evidence>
<dbReference type="NCBIfam" id="TIGR04377">
    <property type="entry name" value="myo_inos_iolD"/>
    <property type="match status" value="1"/>
</dbReference>